<comment type="caution">
    <text evidence="1">The sequence shown here is derived from an EMBL/GenBank/DDBJ whole genome shotgun (WGS) entry which is preliminary data.</text>
</comment>
<evidence type="ECO:0000313" key="1">
    <source>
        <dbReference type="EMBL" id="MDH6196239.1"/>
    </source>
</evidence>
<keyword evidence="2" id="KW-1185">Reference proteome</keyword>
<sequence length="339" mass="37846">MRERGVGDVTAKNQAASTASANGLRVGDVVEVRSAAEIMATLDERGELENLPFMPEMLRFCGQRLTVHKVAHKLCDTITSSGLHKMENAVHLTGSRCDGASHGGCETACLLYWKEAWLKRVAPDEATPPATGDIDLSVLEINTHKEPGPGGEPHYSCQATELLRAAPTCLVTRDLRHFVIDVKTGNVSMLASLQAFLVALFNRLQNYSRRLLPPRLWFRDGLPWGFVKGRVVGRTPTERLDLQPGEMVRIKTKEQIEATLNADRLNRGMGFDEEMARYCGRTARVQRRVTKCLDEATGKMLTMQSPCIVLDDVVCLGTRHGSCPRQHLPFWREIWLERV</sequence>
<name>A0ABT6KZX1_9MYCO</name>
<reference evidence="1 2" key="1">
    <citation type="submission" date="2023-04" db="EMBL/GenBank/DDBJ databases">
        <title>Forest soil microbial communities from Buena Vista Peninsula, Colon Province, Panama.</title>
        <authorList>
            <person name="Bouskill N."/>
        </authorList>
    </citation>
    <scope>NUCLEOTIDE SEQUENCE [LARGE SCALE GENOMIC DNA]</scope>
    <source>
        <strain evidence="1 2">AC80</strain>
    </source>
</reference>
<accession>A0ABT6KZX1</accession>
<organism evidence="1 2">
    <name type="scientific">Mycolicibacterium frederiksbergense</name>
    <dbReference type="NCBI Taxonomy" id="117567"/>
    <lineage>
        <taxon>Bacteria</taxon>
        <taxon>Bacillati</taxon>
        <taxon>Actinomycetota</taxon>
        <taxon>Actinomycetes</taxon>
        <taxon>Mycobacteriales</taxon>
        <taxon>Mycobacteriaceae</taxon>
        <taxon>Mycolicibacterium</taxon>
    </lineage>
</organism>
<evidence type="ECO:0000313" key="2">
    <source>
        <dbReference type="Proteomes" id="UP001160130"/>
    </source>
</evidence>
<dbReference type="EMBL" id="JARXVE010000004">
    <property type="protein sequence ID" value="MDH6196239.1"/>
    <property type="molecule type" value="Genomic_DNA"/>
</dbReference>
<protein>
    <submittedName>
        <fullName evidence="1">Uncharacterized protein</fullName>
    </submittedName>
</protein>
<dbReference type="Proteomes" id="UP001160130">
    <property type="component" value="Unassembled WGS sequence"/>
</dbReference>
<gene>
    <name evidence="1" type="ORF">M2272_002882</name>
</gene>
<proteinExistence type="predicted"/>